<feature type="domain" description="NAD-dependent epimerase/dehydratase" evidence="2">
    <location>
        <begin position="44"/>
        <end position="123"/>
    </location>
</feature>
<comment type="similarity">
    <text evidence="1">Belongs to the NAD(P)-dependent epimerase/dehydratase family.</text>
</comment>
<gene>
    <name evidence="3" type="ORF">C9374_002949</name>
</gene>
<dbReference type="GeneID" id="68095404"/>
<dbReference type="AlphaFoldDB" id="A0AA88GS11"/>
<name>A0AA88GS11_NAELO</name>
<evidence type="ECO:0000259" key="2">
    <source>
        <dbReference type="Pfam" id="PF01370"/>
    </source>
</evidence>
<sequence length="346" mass="39021">MKSSSTLLNKLLSRNSSSASTTALSSAITRSFSSSFSFQYAPRVLITGSNGQIGVELSAAIRARFGKESVVTSDVSLPSIESLQRGEPFVFLDVNNKSRLEGIVKKEGITHIIHNAAFLSAAAERTQFLHWIFIPSSIAAFGPTTPLDLTPDVTVQRPTTIYGIGKVYAEHMGEYYAYKHGVDFRSLRYPGIISYLTEPGGGTTDWSVYMFYYALKGESYECFVSENTPLPMMYMSDCIRATIKYIFDLTNEDLKKANQRTFNITSFSLTPGMLHRAIQKYIPSFQVTYKPDFRQQIADSWPKAFEDSNARNKWGWKEEFDLDKMTRDMIIHLREKIGCKVEVRGL</sequence>
<dbReference type="InterPro" id="IPR051225">
    <property type="entry name" value="NAD(P)_epim/dehydratase"/>
</dbReference>
<keyword evidence="4" id="KW-1185">Reference proteome</keyword>
<protein>
    <recommendedName>
        <fullName evidence="2">NAD-dependent epimerase/dehydratase domain-containing protein</fullName>
    </recommendedName>
</protein>
<dbReference type="RefSeq" id="XP_044549793.1">
    <property type="nucleotide sequence ID" value="XM_044692422.1"/>
</dbReference>
<dbReference type="PANTHER" id="PTHR42687">
    <property type="entry name" value="L-THREONINE 3-DEHYDROGENASE"/>
    <property type="match status" value="1"/>
</dbReference>
<dbReference type="InterPro" id="IPR036291">
    <property type="entry name" value="NAD(P)-bd_dom_sf"/>
</dbReference>
<dbReference type="GO" id="GO:0008743">
    <property type="term" value="F:L-threonine 3-dehydrogenase activity"/>
    <property type="evidence" value="ECO:0007669"/>
    <property type="project" value="TreeGrafter"/>
</dbReference>
<evidence type="ECO:0000313" key="3">
    <source>
        <dbReference type="EMBL" id="KAG2385800.1"/>
    </source>
</evidence>
<dbReference type="SUPFAM" id="SSF51735">
    <property type="entry name" value="NAD(P)-binding Rossmann-fold domains"/>
    <property type="match status" value="1"/>
</dbReference>
<evidence type="ECO:0000256" key="1">
    <source>
        <dbReference type="ARBA" id="ARBA00007637"/>
    </source>
</evidence>
<dbReference type="Proteomes" id="UP000816034">
    <property type="component" value="Unassembled WGS sequence"/>
</dbReference>
<proteinExistence type="inferred from homology"/>
<dbReference type="InterPro" id="IPR001509">
    <property type="entry name" value="Epimerase_deHydtase"/>
</dbReference>
<comment type="caution">
    <text evidence="3">The sequence shown here is derived from an EMBL/GenBank/DDBJ whole genome shotgun (WGS) entry which is preliminary data.</text>
</comment>
<dbReference type="Pfam" id="PF01370">
    <property type="entry name" value="Epimerase"/>
    <property type="match status" value="2"/>
</dbReference>
<reference evidence="3 4" key="1">
    <citation type="journal article" date="2018" name="BMC Genomics">
        <title>The genome of Naegleria lovaniensis, the basis for a comparative approach to unravel pathogenicity factors of the human pathogenic amoeba N. fowleri.</title>
        <authorList>
            <person name="Liechti N."/>
            <person name="Schurch N."/>
            <person name="Bruggmann R."/>
            <person name="Wittwer M."/>
        </authorList>
    </citation>
    <scope>NUCLEOTIDE SEQUENCE [LARGE SCALE GENOMIC DNA]</scope>
    <source>
        <strain evidence="3 4">ATCC 30569</strain>
    </source>
</reference>
<evidence type="ECO:0000313" key="4">
    <source>
        <dbReference type="Proteomes" id="UP000816034"/>
    </source>
</evidence>
<dbReference type="GO" id="GO:0006567">
    <property type="term" value="P:L-threonine catabolic process"/>
    <property type="evidence" value="ECO:0007669"/>
    <property type="project" value="TreeGrafter"/>
</dbReference>
<feature type="domain" description="NAD-dependent epimerase/dehydratase" evidence="2">
    <location>
        <begin position="135"/>
        <end position="246"/>
    </location>
</feature>
<accession>A0AA88GS11</accession>
<dbReference type="EMBL" id="PYSW02000017">
    <property type="protein sequence ID" value="KAG2385800.1"/>
    <property type="molecule type" value="Genomic_DNA"/>
</dbReference>
<dbReference type="PANTHER" id="PTHR42687:SF1">
    <property type="entry name" value="L-THREONINE 3-DEHYDROGENASE, MITOCHONDRIAL"/>
    <property type="match status" value="1"/>
</dbReference>
<organism evidence="3 4">
    <name type="scientific">Naegleria lovaniensis</name>
    <name type="common">Amoeba</name>
    <dbReference type="NCBI Taxonomy" id="51637"/>
    <lineage>
        <taxon>Eukaryota</taxon>
        <taxon>Discoba</taxon>
        <taxon>Heterolobosea</taxon>
        <taxon>Tetramitia</taxon>
        <taxon>Eutetramitia</taxon>
        <taxon>Vahlkampfiidae</taxon>
        <taxon>Naegleria</taxon>
    </lineage>
</organism>
<dbReference type="Gene3D" id="3.40.50.720">
    <property type="entry name" value="NAD(P)-binding Rossmann-like Domain"/>
    <property type="match status" value="2"/>
</dbReference>